<comment type="caution">
    <text evidence="1">The sequence shown here is derived from an EMBL/GenBank/DDBJ whole genome shotgun (WGS) entry which is preliminary data.</text>
</comment>
<dbReference type="AlphaFoldDB" id="A0A6D2J0C5"/>
<organism evidence="1 2">
    <name type="scientific">Microthlaspi erraticum</name>
    <dbReference type="NCBI Taxonomy" id="1685480"/>
    <lineage>
        <taxon>Eukaryota</taxon>
        <taxon>Viridiplantae</taxon>
        <taxon>Streptophyta</taxon>
        <taxon>Embryophyta</taxon>
        <taxon>Tracheophyta</taxon>
        <taxon>Spermatophyta</taxon>
        <taxon>Magnoliopsida</taxon>
        <taxon>eudicotyledons</taxon>
        <taxon>Gunneridae</taxon>
        <taxon>Pentapetalae</taxon>
        <taxon>rosids</taxon>
        <taxon>malvids</taxon>
        <taxon>Brassicales</taxon>
        <taxon>Brassicaceae</taxon>
        <taxon>Coluteocarpeae</taxon>
        <taxon>Microthlaspi</taxon>
    </lineage>
</organism>
<sequence>MPLTGVKRVSSLSQLLQFAFLHTLLSLSLSLSLQSRFASLFLRECRNMYLKAEHKCSPSSSSEVPSPSGPLLSLLLPHETSFLSLTSAIHPCFHTFQPSSSLNVRKKKHDLCEDG</sequence>
<dbReference type="EMBL" id="CACVBM020001130">
    <property type="protein sequence ID" value="CAA7033370.1"/>
    <property type="molecule type" value="Genomic_DNA"/>
</dbReference>
<reference evidence="1" key="1">
    <citation type="submission" date="2020-01" db="EMBL/GenBank/DDBJ databases">
        <authorList>
            <person name="Mishra B."/>
        </authorList>
    </citation>
    <scope>NUCLEOTIDE SEQUENCE [LARGE SCALE GENOMIC DNA]</scope>
</reference>
<dbReference type="Proteomes" id="UP000467841">
    <property type="component" value="Unassembled WGS sequence"/>
</dbReference>
<evidence type="ECO:0000313" key="1">
    <source>
        <dbReference type="EMBL" id="CAA7033370.1"/>
    </source>
</evidence>
<gene>
    <name evidence="1" type="ORF">MERR_LOCUS20605</name>
</gene>
<keyword evidence="2" id="KW-1185">Reference proteome</keyword>
<accession>A0A6D2J0C5</accession>
<evidence type="ECO:0000313" key="2">
    <source>
        <dbReference type="Proteomes" id="UP000467841"/>
    </source>
</evidence>
<protein>
    <submittedName>
        <fullName evidence="1">Uncharacterized protein</fullName>
    </submittedName>
</protein>
<name>A0A6D2J0C5_9BRAS</name>
<proteinExistence type="predicted"/>